<organism evidence="3 4">
    <name type="scientific">Daphnia magna</name>
    <dbReference type="NCBI Taxonomy" id="35525"/>
    <lineage>
        <taxon>Eukaryota</taxon>
        <taxon>Metazoa</taxon>
        <taxon>Ecdysozoa</taxon>
        <taxon>Arthropoda</taxon>
        <taxon>Crustacea</taxon>
        <taxon>Branchiopoda</taxon>
        <taxon>Diplostraca</taxon>
        <taxon>Cladocera</taxon>
        <taxon>Anomopoda</taxon>
        <taxon>Daphniidae</taxon>
        <taxon>Daphnia</taxon>
    </lineage>
</organism>
<reference evidence="3 4" key="1">
    <citation type="journal article" date="2023" name="Nucleic Acids Res.">
        <title>The hologenome of Daphnia magna reveals possible DNA methylation and microbiome-mediated evolution of the host genome.</title>
        <authorList>
            <person name="Chaturvedi A."/>
            <person name="Li X."/>
            <person name="Dhandapani V."/>
            <person name="Marshall H."/>
            <person name="Kissane S."/>
            <person name="Cuenca-Cambronero M."/>
            <person name="Asole G."/>
            <person name="Calvet F."/>
            <person name="Ruiz-Romero M."/>
            <person name="Marangio P."/>
            <person name="Guigo R."/>
            <person name="Rago D."/>
            <person name="Mirbahai L."/>
            <person name="Eastwood N."/>
            <person name="Colbourne J.K."/>
            <person name="Zhou J."/>
            <person name="Mallon E."/>
            <person name="Orsini L."/>
        </authorList>
    </citation>
    <scope>NUCLEOTIDE SEQUENCE [LARGE SCALE GENOMIC DNA]</scope>
    <source>
        <strain evidence="3">LRV0_1</strain>
    </source>
</reference>
<sequence length="339" mass="35333">MRAARFLIVFAVFAVGAVGGLAIGGCRSCVDSAPAPTVAGPETPAVLTPSTGTCSAGPRRCRTGRLRARRDRRRRSAGARAQGAAIEWGARKGCLCPPRRHIVGSCDRCIDRPGPRRGNVALLGKTAGYQIAPEAYVEPGCLEVWNLDRGTGVPLGAGGSDACLSVADRGLSFSTDGGVLAYVAYDPRETATTLPNGAGEAVTAWATWKKLPVVHLYEFANKHDTAFAVGERPVLAEDGASVLLQDSQGSPVRIDRATKVVTRLALPGETGFGVVAAFGDAILYQGFATAGAPRKTRPMSMGGTEDLHTVKAARVGTKQFATIADGVGIWSSVSFGRLK</sequence>
<feature type="region of interest" description="Disordered" evidence="1">
    <location>
        <begin position="37"/>
        <end position="59"/>
    </location>
</feature>
<accession>A0ABR0B970</accession>
<dbReference type="PROSITE" id="PS51257">
    <property type="entry name" value="PROKAR_LIPOPROTEIN"/>
    <property type="match status" value="1"/>
</dbReference>
<feature type="signal peptide" evidence="2">
    <location>
        <begin position="1"/>
        <end position="22"/>
    </location>
</feature>
<dbReference type="Proteomes" id="UP001234178">
    <property type="component" value="Unassembled WGS sequence"/>
</dbReference>
<evidence type="ECO:0000313" key="4">
    <source>
        <dbReference type="Proteomes" id="UP001234178"/>
    </source>
</evidence>
<protein>
    <submittedName>
        <fullName evidence="3">Uncharacterized protein</fullName>
    </submittedName>
</protein>
<evidence type="ECO:0000256" key="2">
    <source>
        <dbReference type="SAM" id="SignalP"/>
    </source>
</evidence>
<comment type="caution">
    <text evidence="3">The sequence shown here is derived from an EMBL/GenBank/DDBJ whole genome shotgun (WGS) entry which is preliminary data.</text>
</comment>
<keyword evidence="2" id="KW-0732">Signal</keyword>
<feature type="chain" id="PRO_5045240116" evidence="2">
    <location>
        <begin position="23"/>
        <end position="339"/>
    </location>
</feature>
<gene>
    <name evidence="3" type="ORF">OUZ56_032542</name>
</gene>
<evidence type="ECO:0000313" key="3">
    <source>
        <dbReference type="EMBL" id="KAK4045134.1"/>
    </source>
</evidence>
<keyword evidence="4" id="KW-1185">Reference proteome</keyword>
<name>A0ABR0B970_9CRUS</name>
<proteinExistence type="predicted"/>
<dbReference type="EMBL" id="JAOYFB010000041">
    <property type="protein sequence ID" value="KAK4045134.1"/>
    <property type="molecule type" value="Genomic_DNA"/>
</dbReference>
<evidence type="ECO:0000256" key="1">
    <source>
        <dbReference type="SAM" id="MobiDB-lite"/>
    </source>
</evidence>